<dbReference type="AlphaFoldDB" id="A0A326UDL5"/>
<organism evidence="1 2">
    <name type="scientific">Thermosporothrix hazakensis</name>
    <dbReference type="NCBI Taxonomy" id="644383"/>
    <lineage>
        <taxon>Bacteria</taxon>
        <taxon>Bacillati</taxon>
        <taxon>Chloroflexota</taxon>
        <taxon>Ktedonobacteria</taxon>
        <taxon>Ktedonobacterales</taxon>
        <taxon>Thermosporotrichaceae</taxon>
        <taxon>Thermosporothrix</taxon>
    </lineage>
</organism>
<proteinExistence type="predicted"/>
<gene>
    <name evidence="1" type="ORF">EI42_00786</name>
</gene>
<evidence type="ECO:0000313" key="2">
    <source>
        <dbReference type="Proteomes" id="UP000248806"/>
    </source>
</evidence>
<sequence length="59" mass="6617">MTEVSRYSGISTLLIWMMVLGQPVQREDAERALAGLNRLCGTTYRLETLNMPLSEAEEA</sequence>
<accession>A0A326UDL5</accession>
<evidence type="ECO:0000313" key="1">
    <source>
        <dbReference type="EMBL" id="PZW36608.1"/>
    </source>
</evidence>
<comment type="caution">
    <text evidence="1">The sequence shown here is derived from an EMBL/GenBank/DDBJ whole genome shotgun (WGS) entry which is preliminary data.</text>
</comment>
<dbReference type="Proteomes" id="UP000248806">
    <property type="component" value="Unassembled WGS sequence"/>
</dbReference>
<dbReference type="EMBL" id="QKUF01000001">
    <property type="protein sequence ID" value="PZW36608.1"/>
    <property type="molecule type" value="Genomic_DNA"/>
</dbReference>
<name>A0A326UDL5_THEHA</name>
<dbReference type="RefSeq" id="WP_111318998.1">
    <property type="nucleotide sequence ID" value="NZ_BIFX01000001.1"/>
</dbReference>
<reference evidence="1 2" key="1">
    <citation type="submission" date="2018-06" db="EMBL/GenBank/DDBJ databases">
        <title>Genomic Encyclopedia of Archaeal and Bacterial Type Strains, Phase II (KMG-II): from individual species to whole genera.</title>
        <authorList>
            <person name="Goeker M."/>
        </authorList>
    </citation>
    <scope>NUCLEOTIDE SEQUENCE [LARGE SCALE GENOMIC DNA]</scope>
    <source>
        <strain evidence="1 2">ATCC BAA-1881</strain>
    </source>
</reference>
<keyword evidence="2" id="KW-1185">Reference proteome</keyword>
<protein>
    <submittedName>
        <fullName evidence="1">Uncharacterized protein</fullName>
    </submittedName>
</protein>